<evidence type="ECO:0000313" key="1">
    <source>
        <dbReference type="EMBL" id="KAK5835171.1"/>
    </source>
</evidence>
<organism evidence="1 2">
    <name type="scientific">Gossypium arboreum</name>
    <name type="common">Tree cotton</name>
    <name type="synonym">Gossypium nanking</name>
    <dbReference type="NCBI Taxonomy" id="29729"/>
    <lineage>
        <taxon>Eukaryota</taxon>
        <taxon>Viridiplantae</taxon>
        <taxon>Streptophyta</taxon>
        <taxon>Embryophyta</taxon>
        <taxon>Tracheophyta</taxon>
        <taxon>Spermatophyta</taxon>
        <taxon>Magnoliopsida</taxon>
        <taxon>eudicotyledons</taxon>
        <taxon>Gunneridae</taxon>
        <taxon>Pentapetalae</taxon>
        <taxon>rosids</taxon>
        <taxon>malvids</taxon>
        <taxon>Malvales</taxon>
        <taxon>Malvaceae</taxon>
        <taxon>Malvoideae</taxon>
        <taxon>Gossypium</taxon>
    </lineage>
</organism>
<proteinExistence type="predicted"/>
<comment type="caution">
    <text evidence="1">The sequence shown here is derived from an EMBL/GenBank/DDBJ whole genome shotgun (WGS) entry which is preliminary data.</text>
</comment>
<gene>
    <name evidence="1" type="ORF">PVK06_010857</name>
</gene>
<sequence>MRWLKDNFQTIEASVSDVENNQFAHAFILRLIRGLLMPDKYRNLIHLRWNNSARHSSTPTELEDIRRDLDQETEKKIQGFKNASRSNFGQSQHLALQSAIGHFVMIKIHKFDRVMRQFKCTQRIPPPPQELDGLHKIDLRGRLEGN</sequence>
<dbReference type="Proteomes" id="UP001358586">
    <property type="component" value="Chromosome 4"/>
</dbReference>
<reference evidence="1 2" key="1">
    <citation type="submission" date="2023-03" db="EMBL/GenBank/DDBJ databases">
        <title>WGS of Gossypium arboreum.</title>
        <authorList>
            <person name="Yu D."/>
        </authorList>
    </citation>
    <scope>NUCLEOTIDE SEQUENCE [LARGE SCALE GENOMIC DNA]</scope>
    <source>
        <tissue evidence="1">Leaf</tissue>
    </source>
</reference>
<evidence type="ECO:0000313" key="2">
    <source>
        <dbReference type="Proteomes" id="UP001358586"/>
    </source>
</evidence>
<dbReference type="EMBL" id="JARKNE010000004">
    <property type="protein sequence ID" value="KAK5835171.1"/>
    <property type="molecule type" value="Genomic_DNA"/>
</dbReference>
<keyword evidence="2" id="KW-1185">Reference proteome</keyword>
<protein>
    <submittedName>
        <fullName evidence="1">Uncharacterized protein</fullName>
    </submittedName>
</protein>
<name>A0ABR0Q7G5_GOSAR</name>
<accession>A0ABR0Q7G5</accession>